<evidence type="ECO:0000259" key="1">
    <source>
        <dbReference type="Pfam" id="PF06439"/>
    </source>
</evidence>
<name>A0ABW0KMF3_9BACT</name>
<dbReference type="InterPro" id="IPR010496">
    <property type="entry name" value="AL/BT2_dom"/>
</dbReference>
<feature type="domain" description="3-keto-alpha-glucoside-1,2-lyase/3-keto-2-hydroxy-glucal hydratase" evidence="1">
    <location>
        <begin position="27"/>
        <end position="114"/>
    </location>
</feature>
<gene>
    <name evidence="2" type="ORF">ACFQDI_06895</name>
</gene>
<evidence type="ECO:0000313" key="3">
    <source>
        <dbReference type="Proteomes" id="UP001596052"/>
    </source>
</evidence>
<dbReference type="Proteomes" id="UP001596052">
    <property type="component" value="Unassembled WGS sequence"/>
</dbReference>
<proteinExistence type="predicted"/>
<dbReference type="Gene3D" id="2.60.120.560">
    <property type="entry name" value="Exo-inulinase, domain 1"/>
    <property type="match status" value="1"/>
</dbReference>
<keyword evidence="2" id="KW-0378">Hydrolase</keyword>
<organism evidence="2 3">
    <name type="scientific">Prosthecobacter fluviatilis</name>
    <dbReference type="NCBI Taxonomy" id="445931"/>
    <lineage>
        <taxon>Bacteria</taxon>
        <taxon>Pseudomonadati</taxon>
        <taxon>Verrucomicrobiota</taxon>
        <taxon>Verrucomicrobiia</taxon>
        <taxon>Verrucomicrobiales</taxon>
        <taxon>Verrucomicrobiaceae</taxon>
        <taxon>Prosthecobacter</taxon>
    </lineage>
</organism>
<dbReference type="Pfam" id="PF06439">
    <property type="entry name" value="3keto-disac_hyd"/>
    <property type="match status" value="1"/>
</dbReference>
<sequence length="147" mass="16475">MTGACFHSWKNAGLPATRYSIEYEAMRVEGNDFFGTVTFPVAESHASFIVGGWGGTLVGISSIDDLDASENTTRGNAYFENNRWHKVRIEVRDEDLLAWINGKLFVNTSIKGRRLGLRTGDIEKCAPFGFASYATQSRIRHVLIRRL</sequence>
<keyword evidence="3" id="KW-1185">Reference proteome</keyword>
<protein>
    <submittedName>
        <fullName evidence="2">Family 16 glycoside hydrolase</fullName>
    </submittedName>
</protein>
<reference evidence="3" key="1">
    <citation type="journal article" date="2019" name="Int. J. Syst. Evol. Microbiol.">
        <title>The Global Catalogue of Microorganisms (GCM) 10K type strain sequencing project: providing services to taxonomists for standard genome sequencing and annotation.</title>
        <authorList>
            <consortium name="The Broad Institute Genomics Platform"/>
            <consortium name="The Broad Institute Genome Sequencing Center for Infectious Disease"/>
            <person name="Wu L."/>
            <person name="Ma J."/>
        </authorList>
    </citation>
    <scope>NUCLEOTIDE SEQUENCE [LARGE SCALE GENOMIC DNA]</scope>
    <source>
        <strain evidence="3">CGMCC 4.1469</strain>
    </source>
</reference>
<evidence type="ECO:0000313" key="2">
    <source>
        <dbReference type="EMBL" id="MFC5454569.1"/>
    </source>
</evidence>
<dbReference type="GO" id="GO:0016787">
    <property type="term" value="F:hydrolase activity"/>
    <property type="evidence" value="ECO:0007669"/>
    <property type="project" value="UniProtKB-KW"/>
</dbReference>
<dbReference type="RefSeq" id="WP_377164780.1">
    <property type="nucleotide sequence ID" value="NZ_JBHSMQ010000002.1"/>
</dbReference>
<dbReference type="EMBL" id="JBHSMQ010000002">
    <property type="protein sequence ID" value="MFC5454569.1"/>
    <property type="molecule type" value="Genomic_DNA"/>
</dbReference>
<accession>A0ABW0KMF3</accession>
<comment type="caution">
    <text evidence="2">The sequence shown here is derived from an EMBL/GenBank/DDBJ whole genome shotgun (WGS) entry which is preliminary data.</text>
</comment>